<feature type="region of interest" description="Disordered" evidence="2">
    <location>
        <begin position="716"/>
        <end position="736"/>
    </location>
</feature>
<protein>
    <recommendedName>
        <fullName evidence="3">C2H2-type domain-containing protein</fullName>
    </recommendedName>
</protein>
<dbReference type="SUPFAM" id="SSF57667">
    <property type="entry name" value="beta-beta-alpha zinc fingers"/>
    <property type="match status" value="1"/>
</dbReference>
<evidence type="ECO:0000313" key="5">
    <source>
        <dbReference type="Proteomes" id="UP000694621"/>
    </source>
</evidence>
<name>A0A8B9HIW7_ASTMX</name>
<dbReference type="PANTHER" id="PTHR15021:SF0">
    <property type="entry name" value="DISCO-RELATED, ISOFORM A-RELATED"/>
    <property type="match status" value="1"/>
</dbReference>
<dbReference type="GO" id="GO:0005634">
    <property type="term" value="C:nucleus"/>
    <property type="evidence" value="ECO:0007669"/>
    <property type="project" value="TreeGrafter"/>
</dbReference>
<evidence type="ECO:0000313" key="4">
    <source>
        <dbReference type="Ensembl" id="ENSAMXP00005013948.1"/>
    </source>
</evidence>
<keyword evidence="1" id="KW-0863">Zinc-finger</keyword>
<sequence>MLFGTRDPDPGRDVATWTHTTHSLSQEPELKSESQHVIREDVDEVIGCTQPNCTCECFRPGRVNLRSCDRCKHGWVAHAVSKLSAGAVQCSGQVEIVQCSVVFDISTLLLYGTQALPVRMKILLDRLFSVLTHTQVITILHTLGWTLRDYIRGYILQDSMGKVLDRWVIMTPEDEVVTQQQFLRFGETKSIVELMAVQEHQDRLATNSKTTKSDSDIRLFIESSSHHLGLQRDTAGDQTPPSLHHFENLPGGNLAFLQPFQYQSQSTSSPLISSSAILQEVSAVACRLQQTGQGHGTDSIEPLRGSKTAMTATSDADEKINRGLQLDCKLDNSVSLLGKPSNKLPSITVTDPRAVFVKGERPGSFSCSSSSVRDRGLGLMVRKGRVSCSACGKTFYDKGTLKIHYNAVHLKIKHRCTIEGCNMVFSSLRSRNRHSANPNPRLHTPALRNTHSPQHQLPSAQPCAAVLPSRIKPPPDVAPPCIPSLSSSILETSHTPLMFPSMKAVQPVPPFYSTMLSSRHSSILNCSGDAKTNNRTSVIDQTLKQKHMSICEGNNTAVVQRSGNPNKLLSMVHTVPKKKPRKSSMPVKIKREMFNEQDHQKYLDNGNNGDDDNYYHSDDSDEGSTIDAYHINGQMTTQQSSQTSIQPSSEFNINKFHSYNSHNDYIFRGSRMPTHAGDNHEVSVMDNNKVCKNTIQKTHRTSSCFNIVNMKEKAASEKNEGVMKKRMRSEGQSGREEIGEPLLKVKEEVYDPSYDLHCSRHCDFNNWENRGVVAVTSAVISDQRKDFNSSSDQEEEEERPDEE</sequence>
<keyword evidence="1" id="KW-0479">Metal-binding</keyword>
<dbReference type="PROSITE" id="PS00028">
    <property type="entry name" value="ZINC_FINGER_C2H2_1"/>
    <property type="match status" value="1"/>
</dbReference>
<dbReference type="GO" id="GO:0008270">
    <property type="term" value="F:zinc ion binding"/>
    <property type="evidence" value="ECO:0007669"/>
    <property type="project" value="UniProtKB-KW"/>
</dbReference>
<dbReference type="PANTHER" id="PTHR15021">
    <property type="entry name" value="DISCONNECTED-RELATED"/>
    <property type="match status" value="1"/>
</dbReference>
<accession>A0A8B9HIW7</accession>
<feature type="compositionally biased region" description="Polar residues" evidence="2">
    <location>
        <begin position="447"/>
        <end position="458"/>
    </location>
</feature>
<reference evidence="4" key="1">
    <citation type="submission" date="2025-08" db="UniProtKB">
        <authorList>
            <consortium name="Ensembl"/>
        </authorList>
    </citation>
    <scope>IDENTIFICATION</scope>
</reference>
<evidence type="ECO:0000259" key="3">
    <source>
        <dbReference type="PROSITE" id="PS50157"/>
    </source>
</evidence>
<dbReference type="GeneID" id="103021462"/>
<dbReference type="SMART" id="SM00355">
    <property type="entry name" value="ZnF_C2H2"/>
    <property type="match status" value="2"/>
</dbReference>
<dbReference type="Proteomes" id="UP000694621">
    <property type="component" value="Unplaced"/>
</dbReference>
<keyword evidence="1" id="KW-0862">Zinc</keyword>
<feature type="domain" description="C2H2-type" evidence="3">
    <location>
        <begin position="386"/>
        <end position="414"/>
    </location>
</feature>
<dbReference type="InterPro" id="IPR036236">
    <property type="entry name" value="Znf_C2H2_sf"/>
</dbReference>
<dbReference type="PROSITE" id="PS50157">
    <property type="entry name" value="ZINC_FINGER_C2H2_2"/>
    <property type="match status" value="1"/>
</dbReference>
<dbReference type="InterPro" id="IPR013087">
    <property type="entry name" value="Znf_C2H2_type"/>
</dbReference>
<evidence type="ECO:0000256" key="2">
    <source>
        <dbReference type="SAM" id="MobiDB-lite"/>
    </source>
</evidence>
<dbReference type="Gene3D" id="3.30.160.60">
    <property type="entry name" value="Classic Zinc Finger"/>
    <property type="match status" value="1"/>
</dbReference>
<dbReference type="InterPro" id="IPR040436">
    <property type="entry name" value="Disconnected-like"/>
</dbReference>
<dbReference type="AlphaFoldDB" id="A0A8B9HIW7"/>
<dbReference type="Ensembl" id="ENSAMXT00005015435.1">
    <property type="protein sequence ID" value="ENSAMXP00005013948.1"/>
    <property type="gene ID" value="ENSAMXG00005007457.1"/>
</dbReference>
<organism evidence="4 5">
    <name type="scientific">Astyanax mexicanus</name>
    <name type="common">Blind cave fish</name>
    <name type="synonym">Astyanax fasciatus mexicanus</name>
    <dbReference type="NCBI Taxonomy" id="7994"/>
    <lineage>
        <taxon>Eukaryota</taxon>
        <taxon>Metazoa</taxon>
        <taxon>Chordata</taxon>
        <taxon>Craniata</taxon>
        <taxon>Vertebrata</taxon>
        <taxon>Euteleostomi</taxon>
        <taxon>Actinopterygii</taxon>
        <taxon>Neopterygii</taxon>
        <taxon>Teleostei</taxon>
        <taxon>Ostariophysi</taxon>
        <taxon>Characiformes</taxon>
        <taxon>Characoidei</taxon>
        <taxon>Acestrorhamphidae</taxon>
        <taxon>Acestrorhamphinae</taxon>
        <taxon>Astyanax</taxon>
    </lineage>
</organism>
<feature type="compositionally biased region" description="Acidic residues" evidence="2">
    <location>
        <begin position="792"/>
        <end position="803"/>
    </location>
</feature>
<proteinExistence type="predicted"/>
<evidence type="ECO:0000256" key="1">
    <source>
        <dbReference type="PROSITE-ProRule" id="PRU00042"/>
    </source>
</evidence>
<feature type="region of interest" description="Disordered" evidence="2">
    <location>
        <begin position="779"/>
        <end position="803"/>
    </location>
</feature>
<feature type="region of interest" description="Disordered" evidence="2">
    <location>
        <begin position="431"/>
        <end position="458"/>
    </location>
</feature>
<dbReference type="OrthoDB" id="10070972at2759"/>
<dbReference type="KEGG" id="amex:103021462"/>
<dbReference type="GO" id="GO:0006355">
    <property type="term" value="P:regulation of DNA-templated transcription"/>
    <property type="evidence" value="ECO:0007669"/>
    <property type="project" value="TreeGrafter"/>
</dbReference>
<feature type="region of interest" description="Disordered" evidence="2">
    <location>
        <begin position="600"/>
        <end position="626"/>
    </location>
</feature>